<evidence type="ECO:0000256" key="1">
    <source>
        <dbReference type="SAM" id="MobiDB-lite"/>
    </source>
</evidence>
<feature type="domain" description="HAT C-terminal dimerisation" evidence="2">
    <location>
        <begin position="179"/>
        <end position="227"/>
    </location>
</feature>
<dbReference type="OMA" id="RCEDAFN"/>
<dbReference type="AlphaFoldDB" id="A0A9J6FJ17"/>
<comment type="caution">
    <text evidence="3">The sequence shown here is derived from an EMBL/GenBank/DDBJ whole genome shotgun (WGS) entry which is preliminary data.</text>
</comment>
<proteinExistence type="predicted"/>
<keyword evidence="4" id="KW-1185">Reference proteome</keyword>
<evidence type="ECO:0000313" key="3">
    <source>
        <dbReference type="EMBL" id="KAH9362329.1"/>
    </source>
</evidence>
<dbReference type="InterPro" id="IPR008906">
    <property type="entry name" value="HATC_C_dom"/>
</dbReference>
<feature type="compositionally biased region" description="Basic and acidic residues" evidence="1">
    <location>
        <begin position="50"/>
        <end position="61"/>
    </location>
</feature>
<dbReference type="EMBL" id="JABSTR010000001">
    <property type="protein sequence ID" value="KAH9362329.1"/>
    <property type="molecule type" value="Genomic_DNA"/>
</dbReference>
<dbReference type="GO" id="GO:0046983">
    <property type="term" value="F:protein dimerization activity"/>
    <property type="evidence" value="ECO:0007669"/>
    <property type="project" value="InterPro"/>
</dbReference>
<dbReference type="PANTHER" id="PTHR46289">
    <property type="entry name" value="52 KDA REPRESSOR OF THE INHIBITOR OF THE PROTEIN KINASE-LIKE PROTEIN-RELATED"/>
    <property type="match status" value="1"/>
</dbReference>
<sequence>MSRMTNVTLLKRQSNTLLTYFSKKTLKTESTDLASASECEASIFEDSAAEDGKVHPVEPPRSRRRPARYENGSASDAPVEASAYFRRIFFSIIDAAVAGIEKRFNPDSQGIVTYRALELVLLNRSSEADLDVIRRYKSIDIGKVVSRVRLLHEEHCNLKSVDDVAAVLRNMHTSTRQYFKEVESFLRIILVMPVSSCEAERSFSALRRLKTWLRSTMGEERLNCMALHTFIKTL</sequence>
<dbReference type="Proteomes" id="UP000821853">
    <property type="component" value="Chromosome 1"/>
</dbReference>
<dbReference type="PANTHER" id="PTHR46289:SF17">
    <property type="entry name" value="HAT C-TERMINAL DIMERISATION DOMAIN-CONTAINING PROTEIN"/>
    <property type="match status" value="1"/>
</dbReference>
<protein>
    <recommendedName>
        <fullName evidence="2">HAT C-terminal dimerisation domain-containing protein</fullName>
    </recommendedName>
</protein>
<accession>A0A9J6FJ17</accession>
<dbReference type="OrthoDB" id="6621209at2759"/>
<evidence type="ECO:0000259" key="2">
    <source>
        <dbReference type="Pfam" id="PF05699"/>
    </source>
</evidence>
<evidence type="ECO:0000313" key="4">
    <source>
        <dbReference type="Proteomes" id="UP000821853"/>
    </source>
</evidence>
<dbReference type="InterPro" id="IPR052958">
    <property type="entry name" value="IFN-induced_PKR_regulator"/>
</dbReference>
<name>A0A9J6FJ17_HAELO</name>
<reference evidence="3 4" key="1">
    <citation type="journal article" date="2020" name="Cell">
        <title>Large-Scale Comparative Analyses of Tick Genomes Elucidate Their Genetic Diversity and Vector Capacities.</title>
        <authorList>
            <consortium name="Tick Genome and Microbiome Consortium (TIGMIC)"/>
            <person name="Jia N."/>
            <person name="Wang J."/>
            <person name="Shi W."/>
            <person name="Du L."/>
            <person name="Sun Y."/>
            <person name="Zhan W."/>
            <person name="Jiang J.F."/>
            <person name="Wang Q."/>
            <person name="Zhang B."/>
            <person name="Ji P."/>
            <person name="Bell-Sakyi L."/>
            <person name="Cui X.M."/>
            <person name="Yuan T.T."/>
            <person name="Jiang B.G."/>
            <person name="Yang W.F."/>
            <person name="Lam T.T."/>
            <person name="Chang Q.C."/>
            <person name="Ding S.J."/>
            <person name="Wang X.J."/>
            <person name="Zhu J.G."/>
            <person name="Ruan X.D."/>
            <person name="Zhao L."/>
            <person name="Wei J.T."/>
            <person name="Ye R.Z."/>
            <person name="Que T.C."/>
            <person name="Du C.H."/>
            <person name="Zhou Y.H."/>
            <person name="Cheng J.X."/>
            <person name="Dai P.F."/>
            <person name="Guo W.B."/>
            <person name="Han X.H."/>
            <person name="Huang E.J."/>
            <person name="Li L.F."/>
            <person name="Wei W."/>
            <person name="Gao Y.C."/>
            <person name="Liu J.Z."/>
            <person name="Shao H.Z."/>
            <person name="Wang X."/>
            <person name="Wang C.C."/>
            <person name="Yang T.C."/>
            <person name="Huo Q.B."/>
            <person name="Li W."/>
            <person name="Chen H.Y."/>
            <person name="Chen S.E."/>
            <person name="Zhou L.G."/>
            <person name="Ni X.B."/>
            <person name="Tian J.H."/>
            <person name="Sheng Y."/>
            <person name="Liu T."/>
            <person name="Pan Y.S."/>
            <person name="Xia L.Y."/>
            <person name="Li J."/>
            <person name="Zhao F."/>
            <person name="Cao W.C."/>
        </authorList>
    </citation>
    <scope>NUCLEOTIDE SEQUENCE [LARGE SCALE GENOMIC DNA]</scope>
    <source>
        <strain evidence="3">HaeL-2018</strain>
    </source>
</reference>
<gene>
    <name evidence="3" type="ORF">HPB48_017981</name>
</gene>
<dbReference type="Pfam" id="PF05699">
    <property type="entry name" value="Dimer_Tnp_hAT"/>
    <property type="match status" value="1"/>
</dbReference>
<organism evidence="3 4">
    <name type="scientific">Haemaphysalis longicornis</name>
    <name type="common">Bush tick</name>
    <dbReference type="NCBI Taxonomy" id="44386"/>
    <lineage>
        <taxon>Eukaryota</taxon>
        <taxon>Metazoa</taxon>
        <taxon>Ecdysozoa</taxon>
        <taxon>Arthropoda</taxon>
        <taxon>Chelicerata</taxon>
        <taxon>Arachnida</taxon>
        <taxon>Acari</taxon>
        <taxon>Parasitiformes</taxon>
        <taxon>Ixodida</taxon>
        <taxon>Ixodoidea</taxon>
        <taxon>Ixodidae</taxon>
        <taxon>Haemaphysalinae</taxon>
        <taxon>Haemaphysalis</taxon>
    </lineage>
</organism>
<dbReference type="VEuPathDB" id="VectorBase:HLOH_060794"/>
<feature type="region of interest" description="Disordered" evidence="1">
    <location>
        <begin position="50"/>
        <end position="74"/>
    </location>
</feature>